<dbReference type="Gene3D" id="1.10.10.10">
    <property type="entry name" value="Winged helix-like DNA-binding domain superfamily/Winged helix DNA-binding domain"/>
    <property type="match status" value="1"/>
</dbReference>
<dbReference type="SUPFAM" id="SSF88659">
    <property type="entry name" value="Sigma3 and sigma4 domains of RNA polymerase sigma factors"/>
    <property type="match status" value="1"/>
</dbReference>
<comment type="caution">
    <text evidence="2">The sequence shown here is derived from an EMBL/GenBank/DDBJ whole genome shotgun (WGS) entry which is preliminary data.</text>
</comment>
<keyword evidence="2" id="KW-0240">DNA-directed RNA polymerase</keyword>
<dbReference type="EMBL" id="BHVZ01000001">
    <property type="protein sequence ID" value="GCB28538.1"/>
    <property type="molecule type" value="Genomic_DNA"/>
</dbReference>
<name>A0A401LAH9_9FIRM</name>
<sequence>MELSPSDKGRIEHQFDSFCKLVLVCEMKDYKKMILRKMAKEILFSELMLIHGYDLEHKKAGQEEIKDIFSIKVMGFDITIKNMLIAEAVLSLTEKGRNIVLMSFFLGMTDKEIGKMLHLGQSTVNYHKNNNLKKMRKFMEEYEE</sequence>
<evidence type="ECO:0000313" key="3">
    <source>
        <dbReference type="Proteomes" id="UP000287361"/>
    </source>
</evidence>
<dbReference type="InterPro" id="IPR007630">
    <property type="entry name" value="RNA_pol_sigma70_r4"/>
</dbReference>
<accession>A0A401LAH9</accession>
<dbReference type="GO" id="GO:0006352">
    <property type="term" value="P:DNA-templated transcription initiation"/>
    <property type="evidence" value="ECO:0007669"/>
    <property type="project" value="InterPro"/>
</dbReference>
<organism evidence="2 3">
    <name type="scientific">Anaerotignum faecicola</name>
    <dbReference type="NCBI Taxonomy" id="2358141"/>
    <lineage>
        <taxon>Bacteria</taxon>
        <taxon>Bacillati</taxon>
        <taxon>Bacillota</taxon>
        <taxon>Clostridia</taxon>
        <taxon>Lachnospirales</taxon>
        <taxon>Anaerotignaceae</taxon>
        <taxon>Anaerotignum</taxon>
    </lineage>
</organism>
<dbReference type="InterPro" id="IPR036388">
    <property type="entry name" value="WH-like_DNA-bd_sf"/>
</dbReference>
<dbReference type="OrthoDB" id="9806818at2"/>
<evidence type="ECO:0000259" key="1">
    <source>
        <dbReference type="Pfam" id="PF04545"/>
    </source>
</evidence>
<reference evidence="2 3" key="1">
    <citation type="submission" date="2018-10" db="EMBL/GenBank/DDBJ databases">
        <title>Draft Genome Sequence of Anaerotignum sp. KCTC 15736.</title>
        <authorList>
            <person name="Choi S.H."/>
            <person name="Kim J.S."/>
            <person name="Kang S.W."/>
            <person name="Lee J.S."/>
            <person name="Park S.H."/>
        </authorList>
    </citation>
    <scope>NUCLEOTIDE SEQUENCE [LARGE SCALE GENOMIC DNA]</scope>
    <source>
        <strain evidence="2 3">KCTC 15736</strain>
    </source>
</reference>
<feature type="domain" description="RNA polymerase sigma-70 region 4" evidence="1">
    <location>
        <begin position="91"/>
        <end position="137"/>
    </location>
</feature>
<dbReference type="GO" id="GO:0000428">
    <property type="term" value="C:DNA-directed RNA polymerase complex"/>
    <property type="evidence" value="ECO:0007669"/>
    <property type="project" value="UniProtKB-KW"/>
</dbReference>
<dbReference type="GO" id="GO:0003700">
    <property type="term" value="F:DNA-binding transcription factor activity"/>
    <property type="evidence" value="ECO:0007669"/>
    <property type="project" value="InterPro"/>
</dbReference>
<keyword evidence="2" id="KW-0804">Transcription</keyword>
<keyword evidence="3" id="KW-1185">Reference proteome</keyword>
<dbReference type="Pfam" id="PF04545">
    <property type="entry name" value="Sigma70_r4"/>
    <property type="match status" value="1"/>
</dbReference>
<proteinExistence type="predicted"/>
<protein>
    <submittedName>
        <fullName evidence="2">DNA-directed RNA polymerase sigma-70 factor</fullName>
    </submittedName>
</protein>
<dbReference type="AlphaFoldDB" id="A0A401LAH9"/>
<gene>
    <name evidence="2" type="ORF">KGMB03357_01990</name>
</gene>
<dbReference type="Proteomes" id="UP000287361">
    <property type="component" value="Unassembled WGS sequence"/>
</dbReference>
<evidence type="ECO:0000313" key="2">
    <source>
        <dbReference type="EMBL" id="GCB28538.1"/>
    </source>
</evidence>
<dbReference type="InterPro" id="IPR013324">
    <property type="entry name" value="RNA_pol_sigma_r3/r4-like"/>
</dbReference>